<comment type="caution">
    <text evidence="5">The sequence shown here is derived from an EMBL/GenBank/DDBJ whole genome shotgun (WGS) entry which is preliminary data.</text>
</comment>
<dbReference type="PROSITE" id="PS00352">
    <property type="entry name" value="CSD_1"/>
    <property type="match status" value="1"/>
</dbReference>
<evidence type="ECO:0000256" key="2">
    <source>
        <dbReference type="ARBA" id="ARBA00022490"/>
    </source>
</evidence>
<gene>
    <name evidence="5" type="ORF">ENU28_02165</name>
</gene>
<dbReference type="GO" id="GO:0005737">
    <property type="term" value="C:cytoplasm"/>
    <property type="evidence" value="ECO:0007669"/>
    <property type="project" value="UniProtKB-SubCell"/>
</dbReference>
<dbReference type="PANTHER" id="PTHR46109">
    <property type="entry name" value="PROTEIN LIN-28"/>
    <property type="match status" value="1"/>
</dbReference>
<dbReference type="InterPro" id="IPR051373">
    <property type="entry name" value="Lin-28_RNA-binding"/>
</dbReference>
<dbReference type="SUPFAM" id="SSF50249">
    <property type="entry name" value="Nucleic acid-binding proteins"/>
    <property type="match status" value="1"/>
</dbReference>
<dbReference type="AlphaFoldDB" id="A0A7V4CHL9"/>
<dbReference type="Pfam" id="PF00313">
    <property type="entry name" value="CSD"/>
    <property type="match status" value="1"/>
</dbReference>
<dbReference type="PROSITE" id="PS51857">
    <property type="entry name" value="CSD_2"/>
    <property type="match status" value="1"/>
</dbReference>
<feature type="domain" description="CSD" evidence="4">
    <location>
        <begin position="1"/>
        <end position="65"/>
    </location>
</feature>
<dbReference type="CDD" id="cd04458">
    <property type="entry name" value="CSP_CDS"/>
    <property type="match status" value="1"/>
</dbReference>
<organism evidence="5">
    <name type="scientific">candidate division WOR-3 bacterium</name>
    <dbReference type="NCBI Taxonomy" id="2052148"/>
    <lineage>
        <taxon>Bacteria</taxon>
        <taxon>Bacteria division WOR-3</taxon>
    </lineage>
</organism>
<comment type="subcellular location">
    <subcellularLocation>
        <location evidence="1 3">Cytoplasm</location>
    </subcellularLocation>
</comment>
<dbReference type="PIRSF" id="PIRSF002599">
    <property type="entry name" value="Cold_shock_A"/>
    <property type="match status" value="1"/>
</dbReference>
<dbReference type="Gene3D" id="2.40.50.140">
    <property type="entry name" value="Nucleic acid-binding proteins"/>
    <property type="match status" value="1"/>
</dbReference>
<dbReference type="InterPro" id="IPR012340">
    <property type="entry name" value="NA-bd_OB-fold"/>
</dbReference>
<dbReference type="InterPro" id="IPR002059">
    <property type="entry name" value="CSP_DNA-bd"/>
</dbReference>
<dbReference type="GO" id="GO:0003729">
    <property type="term" value="F:mRNA binding"/>
    <property type="evidence" value="ECO:0007669"/>
    <property type="project" value="TreeGrafter"/>
</dbReference>
<evidence type="ECO:0000313" key="5">
    <source>
        <dbReference type="EMBL" id="HGQ55255.1"/>
    </source>
</evidence>
<protein>
    <submittedName>
        <fullName evidence="5">Cold shock domain-containing protein</fullName>
    </submittedName>
</protein>
<sequence length="68" mass="7691">MFGKVKWFDSKKGYGFIEAEDGSGDVFVHYSDILSEGFKTLKEGERVRFEIADSPKGKKAVKVERVSE</sequence>
<accession>A0A7V4CHL9</accession>
<dbReference type="EMBL" id="DTBX01000081">
    <property type="protein sequence ID" value="HGQ55255.1"/>
    <property type="molecule type" value="Genomic_DNA"/>
</dbReference>
<dbReference type="InterPro" id="IPR012156">
    <property type="entry name" value="Cold_shock_CspA"/>
</dbReference>
<name>A0A7V4CHL9_UNCW3</name>
<evidence type="ECO:0000259" key="4">
    <source>
        <dbReference type="PROSITE" id="PS51857"/>
    </source>
</evidence>
<dbReference type="InterPro" id="IPR019844">
    <property type="entry name" value="CSD_CS"/>
</dbReference>
<reference evidence="5" key="1">
    <citation type="journal article" date="2020" name="mSystems">
        <title>Genome- and Community-Level Interaction Insights into Carbon Utilization and Element Cycling Functions of Hydrothermarchaeota in Hydrothermal Sediment.</title>
        <authorList>
            <person name="Zhou Z."/>
            <person name="Liu Y."/>
            <person name="Xu W."/>
            <person name="Pan J."/>
            <person name="Luo Z.H."/>
            <person name="Li M."/>
        </authorList>
    </citation>
    <scope>NUCLEOTIDE SEQUENCE [LARGE SCALE GENOMIC DNA]</scope>
    <source>
        <strain evidence="5">SpSt-655</strain>
    </source>
</reference>
<dbReference type="PANTHER" id="PTHR46109:SF1">
    <property type="entry name" value="PROTEIN LIN-28 HOMOLOG"/>
    <property type="match status" value="1"/>
</dbReference>
<dbReference type="FunFam" id="2.40.50.140:FF:000006">
    <property type="entry name" value="Cold shock protein CspC"/>
    <property type="match status" value="1"/>
</dbReference>
<keyword evidence="2" id="KW-0963">Cytoplasm</keyword>
<evidence type="ECO:0000256" key="1">
    <source>
        <dbReference type="ARBA" id="ARBA00004496"/>
    </source>
</evidence>
<dbReference type="SMART" id="SM00357">
    <property type="entry name" value="CSP"/>
    <property type="match status" value="1"/>
</dbReference>
<proteinExistence type="predicted"/>
<dbReference type="InterPro" id="IPR011129">
    <property type="entry name" value="CSD"/>
</dbReference>
<dbReference type="PRINTS" id="PR00050">
    <property type="entry name" value="COLDSHOCK"/>
</dbReference>
<evidence type="ECO:0000256" key="3">
    <source>
        <dbReference type="RuleBase" id="RU000408"/>
    </source>
</evidence>
<dbReference type="GO" id="GO:0031054">
    <property type="term" value="P:pre-miRNA processing"/>
    <property type="evidence" value="ECO:0007669"/>
    <property type="project" value="TreeGrafter"/>
</dbReference>